<accession>V6U982</accession>
<dbReference type="Gene3D" id="3.30.200.20">
    <property type="entry name" value="Phosphorylase Kinase, domain 1"/>
    <property type="match status" value="1"/>
</dbReference>
<dbReference type="GO" id="GO:0004674">
    <property type="term" value="F:protein serine/threonine kinase activity"/>
    <property type="evidence" value="ECO:0007669"/>
    <property type="project" value="UniProtKB-KW"/>
</dbReference>
<dbReference type="PANTHER" id="PTHR43671:SF13">
    <property type="entry name" value="SERINE_THREONINE-PROTEIN KINASE NEK2"/>
    <property type="match status" value="1"/>
</dbReference>
<dbReference type="GO" id="GO:0005524">
    <property type="term" value="F:ATP binding"/>
    <property type="evidence" value="ECO:0007669"/>
    <property type="project" value="UniProtKB-KW"/>
</dbReference>
<reference evidence="8" key="1">
    <citation type="submission" date="2012-02" db="EMBL/GenBank/DDBJ databases">
        <title>Genome sequencing of Giardia lamblia Genotypes A2 and B isolates (DH and GS) and comparative analysis with the genomes of Genotypes A1 and E (WB and Pig).</title>
        <authorList>
            <person name="Adam R."/>
            <person name="Dahlstrom E."/>
            <person name="Martens C."/>
            <person name="Bruno D."/>
            <person name="Barbian K."/>
            <person name="Porcella S.F."/>
            <person name="Nash T."/>
        </authorList>
    </citation>
    <scope>NUCLEOTIDE SEQUENCE</scope>
    <source>
        <strain evidence="8">GS</strain>
    </source>
</reference>
<dbReference type="Proteomes" id="UP000018040">
    <property type="component" value="Unassembled WGS sequence"/>
</dbReference>
<dbReference type="Pfam" id="PF00069">
    <property type="entry name" value="Pkinase"/>
    <property type="match status" value="1"/>
</dbReference>
<dbReference type="VEuPathDB" id="GiardiaDB:GL50803_0014742"/>
<dbReference type="EMBL" id="AHHH01000001">
    <property type="protein sequence ID" value="ESU45875.1"/>
    <property type="molecule type" value="Genomic_DNA"/>
</dbReference>
<dbReference type="VEuPathDB" id="GiardiaDB:DHA2_14742"/>
<reference evidence="7 8" key="2">
    <citation type="journal article" date="2013" name="Genome Biol. Evol.">
        <title>Genome sequencing of Giardia lamblia genotypes A2 and B isolates (DH and GS) and comparative analysis with the genomes of genotypes A1 and E (WB and Pig).</title>
        <authorList>
            <person name="Adam R.D."/>
            <person name="Dahlstrom E.W."/>
            <person name="Martens C.A."/>
            <person name="Bruno D.P."/>
            <person name="Barbian K.D."/>
            <person name="Ricklefs S.M."/>
            <person name="Hernandez M.M."/>
            <person name="Narla N.P."/>
            <person name="Patel R.B."/>
            <person name="Porcella S.F."/>
            <person name="Nash T.E."/>
        </authorList>
    </citation>
    <scope>NUCLEOTIDE SEQUENCE [LARGE SCALE GENOMIC DNA]</scope>
    <source>
        <strain evidence="7 8">GS</strain>
    </source>
</reference>
<proteinExistence type="predicted"/>
<evidence type="ECO:0000256" key="4">
    <source>
        <dbReference type="ARBA" id="ARBA00022777"/>
    </source>
</evidence>
<protein>
    <recommendedName>
        <fullName evidence="1">non-specific serine/threonine protein kinase</fullName>
        <ecNumber evidence="1">2.7.11.1</ecNumber>
    </recommendedName>
</protein>
<dbReference type="SUPFAM" id="SSF56112">
    <property type="entry name" value="Protein kinase-like (PK-like)"/>
    <property type="match status" value="1"/>
</dbReference>
<dbReference type="InterPro" id="IPR000719">
    <property type="entry name" value="Prot_kinase_dom"/>
</dbReference>
<organism evidence="7 8">
    <name type="scientific">Giardia intestinalis</name>
    <name type="common">Giardia lamblia</name>
    <dbReference type="NCBI Taxonomy" id="5741"/>
    <lineage>
        <taxon>Eukaryota</taxon>
        <taxon>Metamonada</taxon>
        <taxon>Diplomonadida</taxon>
        <taxon>Hexamitidae</taxon>
        <taxon>Giardiinae</taxon>
        <taxon>Giardia</taxon>
    </lineage>
</organism>
<dbReference type="AlphaFoldDB" id="V6U982"/>
<dbReference type="VEuPathDB" id="GiardiaDB:QR46_0082"/>
<evidence type="ECO:0000256" key="1">
    <source>
        <dbReference type="ARBA" id="ARBA00012513"/>
    </source>
</evidence>
<dbReference type="EC" id="2.7.11.1" evidence="1"/>
<dbReference type="PANTHER" id="PTHR43671">
    <property type="entry name" value="SERINE/THREONINE-PROTEIN KINASE NEK"/>
    <property type="match status" value="1"/>
</dbReference>
<evidence type="ECO:0000313" key="8">
    <source>
        <dbReference type="Proteomes" id="UP000018040"/>
    </source>
</evidence>
<keyword evidence="7" id="KW-0723">Serine/threonine-protein kinase</keyword>
<evidence type="ECO:0000256" key="2">
    <source>
        <dbReference type="ARBA" id="ARBA00022679"/>
    </source>
</evidence>
<gene>
    <name evidence="7" type="ORF">GSB_14742</name>
</gene>
<sequence>MSYYKCKKRSWICMTAHILPHNYEMVRQVSAGPYAYVYLVRNKADGEEVIAKCVSLADISNEMRQSLKLARRIGLELKHHNIIHAMKSPMDDGEHIMIQITRYYNDRDLLTFIQKCKETSQFIPEESVWRCAVCLISAVAYLQSSHAKDNSALKPIAHKNIQPSNVLIDRDGNYVLTGFSYCVEMQETGLNLPETSDGTPKTRSVTYMAPETIDNKQWDGRVDVWGIGCTLYEMCTGMKYVEAVTPKFALKEITTTEMPPRLLGYSPDLVDLVGRMLLADFRKRPQISDLFSDERIQSRM</sequence>
<name>V6U982_GIAIN</name>
<keyword evidence="3" id="KW-0547">Nucleotide-binding</keyword>
<keyword evidence="4 7" id="KW-0418">Kinase</keyword>
<dbReference type="PIRSF" id="PIRSF000654">
    <property type="entry name" value="Integrin-linked_kinase"/>
    <property type="match status" value="1"/>
</dbReference>
<keyword evidence="2" id="KW-0808">Transferase</keyword>
<dbReference type="PROSITE" id="PS50011">
    <property type="entry name" value="PROTEIN_KINASE_DOM"/>
    <property type="match status" value="1"/>
</dbReference>
<evidence type="ECO:0000256" key="5">
    <source>
        <dbReference type="ARBA" id="ARBA00022840"/>
    </source>
</evidence>
<keyword evidence="5" id="KW-0067">ATP-binding</keyword>
<evidence type="ECO:0000256" key="3">
    <source>
        <dbReference type="ARBA" id="ARBA00022741"/>
    </source>
</evidence>
<evidence type="ECO:0000313" key="7">
    <source>
        <dbReference type="EMBL" id="ESU45875.1"/>
    </source>
</evidence>
<dbReference type="VEuPathDB" id="GiardiaDB:GL50581_4105"/>
<dbReference type="Gene3D" id="1.10.510.10">
    <property type="entry name" value="Transferase(Phosphotransferase) domain 1"/>
    <property type="match status" value="1"/>
</dbReference>
<dbReference type="InterPro" id="IPR011009">
    <property type="entry name" value="Kinase-like_dom_sf"/>
</dbReference>
<evidence type="ECO:0000259" key="6">
    <source>
        <dbReference type="PROSITE" id="PS50011"/>
    </source>
</evidence>
<feature type="domain" description="Protein kinase" evidence="6">
    <location>
        <begin position="23"/>
        <end position="296"/>
    </location>
</feature>
<comment type="caution">
    <text evidence="7">The sequence shown here is derived from an EMBL/GenBank/DDBJ whole genome shotgun (WGS) entry which is preliminary data.</text>
</comment>
<dbReference type="InterPro" id="IPR050660">
    <property type="entry name" value="NEK_Ser/Thr_kinase"/>
</dbReference>
<dbReference type="OrthoDB" id="10252354at2759"/>